<comment type="caution">
    <text evidence="1">The sequence shown here is derived from an EMBL/GenBank/DDBJ whole genome shotgun (WGS) entry which is preliminary data.</text>
</comment>
<dbReference type="Proteomes" id="UP000708208">
    <property type="component" value="Unassembled WGS sequence"/>
</dbReference>
<reference evidence="1" key="1">
    <citation type="submission" date="2021-06" db="EMBL/GenBank/DDBJ databases">
        <authorList>
            <person name="Hodson N. C."/>
            <person name="Mongue J. A."/>
            <person name="Jaron S. K."/>
        </authorList>
    </citation>
    <scope>NUCLEOTIDE SEQUENCE</scope>
</reference>
<dbReference type="OrthoDB" id="9973045at2759"/>
<protein>
    <submittedName>
        <fullName evidence="1">Uncharacterized protein</fullName>
    </submittedName>
</protein>
<evidence type="ECO:0000313" key="2">
    <source>
        <dbReference type="Proteomes" id="UP000708208"/>
    </source>
</evidence>
<dbReference type="EMBL" id="CAJVCH010571050">
    <property type="protein sequence ID" value="CAG7836485.1"/>
    <property type="molecule type" value="Genomic_DNA"/>
</dbReference>
<sequence length="424" mass="47369">MASWYDGSEIPAENAELIDGSAEETSGGTIDVAPPFPFSELQLLYEFSATNETYRNLAATENSGVNNPFEVAVPVIEDVTAEGGTDPSDVILQELQLHYDSLATNETYQDQVETKNLGVNNTFDVVVPVIEDVTADSVTDSSDVILHDMLKSPFARLYSSENYTGGFVDYHYETATYQSGCHNLTSLRGNVKSMDTFEKCVRLFKGRNCEGWSQAVYPGSGNSHKVLNSKLRQVISVGPCLPDEFQSATISKSSNVIQVVKNYMDWRNTVPDLVEFLSHDKYWQSDHNNNSLVAYSPKGHLQRSEFLLAHIYKKHLGGSQSFNMEHTGFYKSLDKEAGDVIGYGIPLSLMGPPKENNIFPQTPSGKEQWLQLTSGIRPFLENNTGFVDLGLNFMYANDVTTRPYAFYYWMKFGSTRILYGRVLN</sequence>
<dbReference type="AlphaFoldDB" id="A0A8J2LNV1"/>
<evidence type="ECO:0000313" key="1">
    <source>
        <dbReference type="EMBL" id="CAG7836485.1"/>
    </source>
</evidence>
<proteinExistence type="predicted"/>
<organism evidence="1 2">
    <name type="scientific">Allacma fusca</name>
    <dbReference type="NCBI Taxonomy" id="39272"/>
    <lineage>
        <taxon>Eukaryota</taxon>
        <taxon>Metazoa</taxon>
        <taxon>Ecdysozoa</taxon>
        <taxon>Arthropoda</taxon>
        <taxon>Hexapoda</taxon>
        <taxon>Collembola</taxon>
        <taxon>Symphypleona</taxon>
        <taxon>Sminthuridae</taxon>
        <taxon>Allacma</taxon>
    </lineage>
</organism>
<gene>
    <name evidence="1" type="ORF">AFUS01_LOCUS45724</name>
</gene>
<keyword evidence="2" id="KW-1185">Reference proteome</keyword>
<accession>A0A8J2LNV1</accession>
<name>A0A8J2LNV1_9HEXA</name>